<accession>A0A834SP99</accession>
<evidence type="ECO:0000313" key="3">
    <source>
        <dbReference type="Proteomes" id="UP000634136"/>
    </source>
</evidence>
<evidence type="ECO:0000313" key="2">
    <source>
        <dbReference type="EMBL" id="KAF7808180.1"/>
    </source>
</evidence>
<dbReference type="Proteomes" id="UP000634136">
    <property type="component" value="Unassembled WGS sequence"/>
</dbReference>
<gene>
    <name evidence="2" type="ORF">G2W53_034923</name>
</gene>
<protein>
    <submittedName>
        <fullName evidence="2">Transposon Ty3-G Gag-Pol polyprotein</fullName>
    </submittedName>
</protein>
<sequence length="276" mass="30188">MLQVVVRDLVKLSTGIEKLSTQQTQPQQLATVTASCSYCGSLMHLTSNFPSRFQEDSTLFQQRPAQSQSLVPYSYSNSKCGGNNSQYNSGFQGASSSLQVHSSSSQDDSPTMITPYEQDSSSNKNDVQLLLEGLVDLEASMKNQMATMENRIVDFRKQFDPPSPPLDNLHALIEHYPVSNSSSLISDCEAEKGSCSDVSGVQAGLGIGLEAWRKSVGCEHVGPVAELDQHELDPIPGKVDIQLKKPLDDWAKKKFPYLNALISGHDFTVLIGLVIY</sequence>
<dbReference type="EMBL" id="JAAIUW010000011">
    <property type="protein sequence ID" value="KAF7808180.1"/>
    <property type="molecule type" value="Genomic_DNA"/>
</dbReference>
<dbReference type="AlphaFoldDB" id="A0A834SP99"/>
<name>A0A834SP99_9FABA</name>
<comment type="caution">
    <text evidence="2">The sequence shown here is derived from an EMBL/GenBank/DDBJ whole genome shotgun (WGS) entry which is preliminary data.</text>
</comment>
<organism evidence="2 3">
    <name type="scientific">Senna tora</name>
    <dbReference type="NCBI Taxonomy" id="362788"/>
    <lineage>
        <taxon>Eukaryota</taxon>
        <taxon>Viridiplantae</taxon>
        <taxon>Streptophyta</taxon>
        <taxon>Embryophyta</taxon>
        <taxon>Tracheophyta</taxon>
        <taxon>Spermatophyta</taxon>
        <taxon>Magnoliopsida</taxon>
        <taxon>eudicotyledons</taxon>
        <taxon>Gunneridae</taxon>
        <taxon>Pentapetalae</taxon>
        <taxon>rosids</taxon>
        <taxon>fabids</taxon>
        <taxon>Fabales</taxon>
        <taxon>Fabaceae</taxon>
        <taxon>Caesalpinioideae</taxon>
        <taxon>Cassia clade</taxon>
        <taxon>Senna</taxon>
    </lineage>
</organism>
<keyword evidence="3" id="KW-1185">Reference proteome</keyword>
<proteinExistence type="predicted"/>
<evidence type="ECO:0000256" key="1">
    <source>
        <dbReference type="SAM" id="MobiDB-lite"/>
    </source>
</evidence>
<feature type="compositionally biased region" description="Low complexity" evidence="1">
    <location>
        <begin position="95"/>
        <end position="109"/>
    </location>
</feature>
<reference evidence="2" key="1">
    <citation type="submission" date="2020-09" db="EMBL/GenBank/DDBJ databases">
        <title>Genome-Enabled Discovery of Anthraquinone Biosynthesis in Senna tora.</title>
        <authorList>
            <person name="Kang S.-H."/>
            <person name="Pandey R.P."/>
            <person name="Lee C.-M."/>
            <person name="Sim J.-S."/>
            <person name="Jeong J.-T."/>
            <person name="Choi B.-S."/>
            <person name="Jung M."/>
            <person name="Ginzburg D."/>
            <person name="Zhao K."/>
            <person name="Won S.Y."/>
            <person name="Oh T.-J."/>
            <person name="Yu Y."/>
            <person name="Kim N.-H."/>
            <person name="Lee O.R."/>
            <person name="Lee T.-H."/>
            <person name="Bashyal P."/>
            <person name="Kim T.-S."/>
            <person name="Lee W.-H."/>
            <person name="Kawkins C."/>
            <person name="Kim C.-K."/>
            <person name="Kim J.S."/>
            <person name="Ahn B.O."/>
            <person name="Rhee S.Y."/>
            <person name="Sohng J.K."/>
        </authorList>
    </citation>
    <scope>NUCLEOTIDE SEQUENCE</scope>
    <source>
        <tissue evidence="2">Leaf</tissue>
    </source>
</reference>
<feature type="region of interest" description="Disordered" evidence="1">
    <location>
        <begin position="91"/>
        <end position="123"/>
    </location>
</feature>